<dbReference type="GO" id="GO:0016020">
    <property type="term" value="C:membrane"/>
    <property type="evidence" value="ECO:0007669"/>
    <property type="project" value="TreeGrafter"/>
</dbReference>
<evidence type="ECO:0000313" key="2">
    <source>
        <dbReference type="EMBL" id="RXQ95793.1"/>
    </source>
</evidence>
<feature type="transmembrane region" description="Helical" evidence="1">
    <location>
        <begin position="59"/>
        <end position="81"/>
    </location>
</feature>
<keyword evidence="1" id="KW-0472">Membrane</keyword>
<keyword evidence="3" id="KW-1185">Reference proteome</keyword>
<dbReference type="EMBL" id="SAXA01000004">
    <property type="protein sequence ID" value="RXQ95793.1"/>
    <property type="molecule type" value="Genomic_DNA"/>
</dbReference>
<accession>A0A4V1N094</accession>
<dbReference type="Proteomes" id="UP000289703">
    <property type="component" value="Unassembled WGS sequence"/>
</dbReference>
<dbReference type="InterPro" id="IPR010721">
    <property type="entry name" value="UstE-like"/>
</dbReference>
<feature type="transmembrane region" description="Helical" evidence="1">
    <location>
        <begin position="101"/>
        <end position="124"/>
    </location>
</feature>
<dbReference type="PANTHER" id="PTHR32251:SF17">
    <property type="entry name" value="STEROID 5-ALPHA REDUCTASE C-TERMINAL DOMAIN-CONTAINING PROTEIN"/>
    <property type="match status" value="1"/>
</dbReference>
<keyword evidence="1" id="KW-1133">Transmembrane helix</keyword>
<feature type="transmembrane region" description="Helical" evidence="1">
    <location>
        <begin position="31"/>
        <end position="50"/>
    </location>
</feature>
<dbReference type="Pfam" id="PF06966">
    <property type="entry name" value="DUF1295"/>
    <property type="match status" value="1"/>
</dbReference>
<organism evidence="2 3">
    <name type="scientific">Ancylomarina salipaludis</name>
    <dbReference type="NCBI Taxonomy" id="2501299"/>
    <lineage>
        <taxon>Bacteria</taxon>
        <taxon>Pseudomonadati</taxon>
        <taxon>Bacteroidota</taxon>
        <taxon>Bacteroidia</taxon>
        <taxon>Marinilabiliales</taxon>
        <taxon>Marinifilaceae</taxon>
        <taxon>Ancylomarina</taxon>
    </lineage>
</organism>
<dbReference type="AlphaFoldDB" id="A0A4V1N094"/>
<reference evidence="2 3" key="1">
    <citation type="submission" date="2019-01" db="EMBL/GenBank/DDBJ databases">
        <title>Ancylomarina salipaludis sp. nov., isolated from a salt marsh.</title>
        <authorList>
            <person name="Yoon J.-H."/>
        </authorList>
    </citation>
    <scope>NUCLEOTIDE SEQUENCE [LARGE SCALE GENOMIC DNA]</scope>
    <source>
        <strain evidence="2 3">SHSM-M15</strain>
    </source>
</reference>
<keyword evidence="1" id="KW-0812">Transmembrane</keyword>
<feature type="transmembrane region" description="Helical" evidence="1">
    <location>
        <begin position="136"/>
        <end position="153"/>
    </location>
</feature>
<dbReference type="RefSeq" id="WP_129253686.1">
    <property type="nucleotide sequence ID" value="NZ_SAXA01000004.1"/>
</dbReference>
<proteinExistence type="predicted"/>
<comment type="caution">
    <text evidence="2">The sequence shown here is derived from an EMBL/GenBank/DDBJ whole genome shotgun (WGS) entry which is preliminary data.</text>
</comment>
<protein>
    <submittedName>
        <fullName evidence="2">DUF1295 domain-containing protein</fullName>
    </submittedName>
</protein>
<dbReference type="PROSITE" id="PS50244">
    <property type="entry name" value="S5A_REDUCTASE"/>
    <property type="match status" value="1"/>
</dbReference>
<feature type="transmembrane region" description="Helical" evidence="1">
    <location>
        <begin position="195"/>
        <end position="222"/>
    </location>
</feature>
<dbReference type="OrthoDB" id="9779233at2"/>
<evidence type="ECO:0000313" key="3">
    <source>
        <dbReference type="Proteomes" id="UP000289703"/>
    </source>
</evidence>
<dbReference type="Gene3D" id="1.20.120.1630">
    <property type="match status" value="1"/>
</dbReference>
<sequence length="258" mass="30183">MLTIFLQGSLIIFILVTLLWVLSVMLTNASIVDLFWGFGFVVVNAFYFLVSEDFNLRKILLLTLVTIWGLRLSIYLSWRNIGKGEDFRYQKFRQDYGPKRYWWFSYFQVFLLQGALIMLVSLPLMGTNLWEQFDTLIWLDYLGIVVWCIGFLFEAGGDFQLARFKKNPKNKGKVLNTGFWKYTRHPNYFGDSAVWWAYAIFSIAAGAYWPIVGSVLMTVIIIKVSGVALLEKTLNNTKPEYHNYIKKTNSFFPWFPKK</sequence>
<gene>
    <name evidence="2" type="ORF">EO244_05650</name>
</gene>
<dbReference type="PANTHER" id="PTHR32251">
    <property type="entry name" value="3-OXO-5-ALPHA-STEROID 4-DEHYDROGENASE"/>
    <property type="match status" value="1"/>
</dbReference>
<name>A0A4V1N094_9BACT</name>
<feature type="transmembrane region" description="Helical" evidence="1">
    <location>
        <begin position="5"/>
        <end position="25"/>
    </location>
</feature>
<evidence type="ECO:0000256" key="1">
    <source>
        <dbReference type="SAM" id="Phobius"/>
    </source>
</evidence>